<protein>
    <recommendedName>
        <fullName evidence="1">DUF6484 domain-containing protein</fullName>
    </recommendedName>
</protein>
<keyword evidence="3" id="KW-1185">Reference proteome</keyword>
<evidence type="ECO:0000313" key="2">
    <source>
        <dbReference type="EMBL" id="ASJ76796.1"/>
    </source>
</evidence>
<name>A0A2Z2NZC3_9GAMM</name>
<feature type="domain" description="DUF6484" evidence="1">
    <location>
        <begin position="35"/>
        <end position="95"/>
    </location>
</feature>
<accession>A0A2Z2NZC3</accession>
<dbReference type="Proteomes" id="UP000250079">
    <property type="component" value="Chromosome"/>
</dbReference>
<sequence length="177" mass="18751">MQKIAEIDLPVHSDKININESRNSALPAPVHGVLIGVLATLNQMGQPSVTYAGNHTARPVLAKSTTLIPTDAIGKKVALLFENGDITLPIVIGILQEPCTTAPVLSTIEDDTIHPAQSELIVDGRPIDLQAREQIILRCGKSSITMTSAGKIIIRGTYVSSKSSGANRIRGGSVQIN</sequence>
<dbReference type="InterPro" id="IPR045506">
    <property type="entry name" value="DUF6484"/>
</dbReference>
<proteinExistence type="predicted"/>
<dbReference type="KEGG" id="gai:IMCC3135_33775"/>
<dbReference type="AlphaFoldDB" id="A0A2Z2NZC3"/>
<evidence type="ECO:0000259" key="1">
    <source>
        <dbReference type="Pfam" id="PF20093"/>
    </source>
</evidence>
<dbReference type="RefSeq" id="WP_205737833.1">
    <property type="nucleotide sequence ID" value="NZ_CP018632.1"/>
</dbReference>
<reference evidence="2 3" key="1">
    <citation type="submission" date="2016-12" db="EMBL/GenBank/DDBJ databases">
        <authorList>
            <person name="Song W.-J."/>
            <person name="Kurnit D.M."/>
        </authorList>
    </citation>
    <scope>NUCLEOTIDE SEQUENCE [LARGE SCALE GENOMIC DNA]</scope>
    <source>
        <strain evidence="2 3">IMCC3135</strain>
    </source>
</reference>
<dbReference type="EMBL" id="CP018632">
    <property type="protein sequence ID" value="ASJ76796.1"/>
    <property type="molecule type" value="Genomic_DNA"/>
</dbReference>
<organism evidence="2 3">
    <name type="scientific">Granulosicoccus antarcticus IMCC3135</name>
    <dbReference type="NCBI Taxonomy" id="1192854"/>
    <lineage>
        <taxon>Bacteria</taxon>
        <taxon>Pseudomonadati</taxon>
        <taxon>Pseudomonadota</taxon>
        <taxon>Gammaproteobacteria</taxon>
        <taxon>Chromatiales</taxon>
        <taxon>Granulosicoccaceae</taxon>
        <taxon>Granulosicoccus</taxon>
    </lineage>
</organism>
<gene>
    <name evidence="2" type="ORF">IMCC3135_33775</name>
</gene>
<dbReference type="Pfam" id="PF20093">
    <property type="entry name" value="DUF6484"/>
    <property type="match status" value="1"/>
</dbReference>
<evidence type="ECO:0000313" key="3">
    <source>
        <dbReference type="Proteomes" id="UP000250079"/>
    </source>
</evidence>